<dbReference type="Proteomes" id="UP000078599">
    <property type="component" value="Unassembled WGS sequence"/>
</dbReference>
<keyword evidence="4" id="KW-1185">Reference proteome</keyword>
<evidence type="ECO:0000313" key="2">
    <source>
        <dbReference type="EMBL" id="CQR32060.1"/>
    </source>
</evidence>
<gene>
    <name evidence="1" type="ordered locus">THI_1969</name>
    <name evidence="2" type="ORF">THICB1_20058</name>
</gene>
<dbReference type="AlphaFoldDB" id="D6CTL3"/>
<evidence type="ECO:0000313" key="3">
    <source>
        <dbReference type="Proteomes" id="UP000002372"/>
    </source>
</evidence>
<reference evidence="1" key="3">
    <citation type="submission" date="2010-07" db="EMBL/GenBank/DDBJ databases">
        <authorList>
            <person name="Genoscope - CEA"/>
        </authorList>
    </citation>
    <scope>NUCLEOTIDE SEQUENCE</scope>
    <source>
        <strain evidence="1">3As</strain>
    </source>
</reference>
<name>D6CTL3_THIA3</name>
<dbReference type="EMBL" id="FP475956">
    <property type="protein sequence ID" value="CAZ88632.1"/>
    <property type="molecule type" value="Genomic_DNA"/>
</dbReference>
<accession>D6CTL3</accession>
<dbReference type="KEGG" id="thi:THI_1969"/>
<proteinExistence type="predicted"/>
<dbReference type="Proteomes" id="UP000002372">
    <property type="component" value="Chromosome"/>
</dbReference>
<organism evidence="1 3">
    <name type="scientific">Thiomonas arsenitoxydans (strain DSM 22701 / CIP 110005 / 3As)</name>
    <dbReference type="NCBI Taxonomy" id="426114"/>
    <lineage>
        <taxon>Bacteria</taxon>
        <taxon>Pseudomonadati</taxon>
        <taxon>Pseudomonadota</taxon>
        <taxon>Betaproteobacteria</taxon>
        <taxon>Burkholderiales</taxon>
        <taxon>Thiomonas</taxon>
    </lineage>
</organism>
<evidence type="ECO:0000313" key="4">
    <source>
        <dbReference type="Proteomes" id="UP000078599"/>
    </source>
</evidence>
<evidence type="ECO:0000313" key="1">
    <source>
        <dbReference type="EMBL" id="CAZ88632.1"/>
    </source>
</evidence>
<dbReference type="EMBL" id="CTRI01000012">
    <property type="protein sequence ID" value="CQR32060.1"/>
    <property type="molecule type" value="Genomic_DNA"/>
</dbReference>
<sequence length="266" mass="27356">MTTILLTSDPKAAGFAAQCAVAGTSSQPVLSDAGSQTLTLDLASVFAPLSSLLIYQDFLGRWITVPGSEQVDSKDFVAWMQGAYGVNAQAPLFVLCCGNSIDRVALVATVPTSCTLPYTVAANPKRFAMTIAADLYPELAHLQAAYKAKIDAMSQICIPDAVMALEQQVDLLTSAVLELFAALPAAQQPAWFAAVSGDLSQAGVQTLIPQDAMLANIVAVKTQVRAVQKAYLAASQSAMTAAAAVTAPPSSATATTSGTVAAPTAS</sequence>
<reference evidence="3" key="2">
    <citation type="journal article" date="2010" name="PLoS Genet.">
        <title>Structure, function, and evolution of the Thiomonas spp. genome.</title>
        <authorList>
            <person name="Arsene-Ploetze F."/>
            <person name="Koechler S."/>
            <person name="Marchal M."/>
            <person name="Coppee J.Y."/>
            <person name="Chandler M."/>
            <person name="Bonnefoy V."/>
            <person name="Brochier-Armanet C."/>
            <person name="Barakat M."/>
            <person name="Barbe V."/>
            <person name="Battaglia-Brunet F."/>
            <person name="Bruneel O."/>
            <person name="Bryan C.G."/>
            <person name="Cleiss-Arnold J."/>
            <person name="Cruveiller S."/>
            <person name="Erhardt M."/>
            <person name="Heinrich-Salmeron A."/>
            <person name="Hommais F."/>
            <person name="Joulian C."/>
            <person name="Krin E."/>
            <person name="Lieutaud A."/>
            <person name="Lievremont D."/>
            <person name="Michel C."/>
            <person name="Muller D."/>
            <person name="Ortet P."/>
            <person name="Proux C."/>
            <person name="Siguier P."/>
            <person name="Roche D."/>
            <person name="Rouy Z."/>
            <person name="Salvignol G."/>
            <person name="Slyemi D."/>
            <person name="Talla E."/>
            <person name="Weiss S."/>
            <person name="Weissenbach J."/>
            <person name="Medigue C."/>
            <person name="Bertin P.N."/>
        </authorList>
    </citation>
    <scope>NUCLEOTIDE SEQUENCE [LARGE SCALE GENOMIC DNA]</scope>
    <source>
        <strain evidence="3">DSM 22701 / CIP 110005 / 3As</strain>
    </source>
</reference>
<dbReference type="RefSeq" id="WP_013105951.1">
    <property type="nucleotide sequence ID" value="NC_014145.1"/>
</dbReference>
<protein>
    <submittedName>
        <fullName evidence="1">Uncharacterized protein</fullName>
    </submittedName>
</protein>
<reference key="1">
    <citation type="submission" date="2009-07" db="EMBL/GenBank/DDBJ databases">
        <authorList>
            <person name="Genoscope - CEA"/>
        </authorList>
    </citation>
    <scope>NUCLEOTIDE SEQUENCE</scope>
    <source>
        <strain>3As</strain>
    </source>
</reference>
<dbReference type="HOGENOM" id="CLU_1049069_0_0_4"/>
<reference evidence="2 4" key="4">
    <citation type="submission" date="2015-03" db="EMBL/GenBank/DDBJ databases">
        <authorList>
            <person name="Regsiter A."/>
            <person name="william w."/>
        </authorList>
    </citation>
    <scope>NUCLEOTIDE SEQUENCE [LARGE SCALE GENOMIC DNA]</scope>
    <source>
        <strain evidence="2 4">CB1</strain>
    </source>
</reference>